<dbReference type="Gene3D" id="3.20.80.10">
    <property type="entry name" value="Regulatory factor, effector binding domain"/>
    <property type="match status" value="1"/>
</dbReference>
<name>A0A223KP36_9BACI</name>
<dbReference type="AlphaFoldDB" id="A0A223KP36"/>
<accession>A0A223KP36</accession>
<sequence>MLKTHDYRKKHPEIYLPKTEKLVILELPELTYVSQRMVTSFNTNWDGRPEPIDEKWLAWKVVNQIKQITKNELEYKFKLMPPEIIWHEKTNDDKWLVDQMMLVSDRATEDMYDRALNKVEKTLRVELPTISFVKRPPTLCAQKLHVGHYKDAEDVFESMKSDLSELGYRPTQPWRAIYLLPAMGCYPAHNSKTVVSVDIEKI</sequence>
<gene>
    <name evidence="1" type="ORF">BC6307_08160</name>
</gene>
<dbReference type="Proteomes" id="UP000215224">
    <property type="component" value="Chromosome"/>
</dbReference>
<evidence type="ECO:0000313" key="1">
    <source>
        <dbReference type="EMBL" id="AST91252.1"/>
    </source>
</evidence>
<protein>
    <recommendedName>
        <fullName evidence="3">GyrI-like small molecule binding domain-containing protein</fullName>
    </recommendedName>
</protein>
<keyword evidence="2" id="KW-1185">Reference proteome</keyword>
<dbReference type="EMBL" id="CP018866">
    <property type="protein sequence ID" value="AST91252.1"/>
    <property type="molecule type" value="Genomic_DNA"/>
</dbReference>
<evidence type="ECO:0000313" key="2">
    <source>
        <dbReference type="Proteomes" id="UP000215224"/>
    </source>
</evidence>
<evidence type="ECO:0008006" key="3">
    <source>
        <dbReference type="Google" id="ProtNLM"/>
    </source>
</evidence>
<organism evidence="1 2">
    <name type="scientific">Sutcliffiella cohnii</name>
    <dbReference type="NCBI Taxonomy" id="33932"/>
    <lineage>
        <taxon>Bacteria</taxon>
        <taxon>Bacillati</taxon>
        <taxon>Bacillota</taxon>
        <taxon>Bacilli</taxon>
        <taxon>Bacillales</taxon>
        <taxon>Bacillaceae</taxon>
        <taxon>Sutcliffiella</taxon>
    </lineage>
</organism>
<dbReference type="InterPro" id="IPR011256">
    <property type="entry name" value="Reg_factor_effector_dom_sf"/>
</dbReference>
<reference evidence="1 2" key="1">
    <citation type="submission" date="2016-12" db="EMBL/GenBank/DDBJ databases">
        <title>The whole genome sequencing and assembly of Bacillus cohnii DSM 6307T strain.</title>
        <authorList>
            <person name="Lee Y.-J."/>
            <person name="Yi H."/>
            <person name="Bahn Y.-S."/>
            <person name="Kim J.F."/>
            <person name="Lee D.-W."/>
        </authorList>
    </citation>
    <scope>NUCLEOTIDE SEQUENCE [LARGE SCALE GENOMIC DNA]</scope>
    <source>
        <strain evidence="1 2">DSM 6307</strain>
    </source>
</reference>
<dbReference type="KEGG" id="bcoh:BC6307_08160"/>
<dbReference type="RefSeq" id="WP_066411410.1">
    <property type="nucleotide sequence ID" value="NZ_CP018866.1"/>
</dbReference>
<proteinExistence type="predicted"/>
<dbReference type="STRING" id="1314751.GCA_001591425_00409"/>